<proteinExistence type="predicted"/>
<comment type="caution">
    <text evidence="1">The sequence shown here is derived from an EMBL/GenBank/DDBJ whole genome shotgun (WGS) entry which is preliminary data.</text>
</comment>
<gene>
    <name evidence="1" type="ORF">TNCT_348511</name>
</gene>
<reference evidence="1" key="1">
    <citation type="submission" date="2020-07" db="EMBL/GenBank/DDBJ databases">
        <title>Multicomponent nature underlies the extraordinary mechanical properties of spider dragline silk.</title>
        <authorList>
            <person name="Kono N."/>
            <person name="Nakamura H."/>
            <person name="Mori M."/>
            <person name="Yoshida Y."/>
            <person name="Ohtoshi R."/>
            <person name="Malay A.D."/>
            <person name="Moran D.A.P."/>
            <person name="Tomita M."/>
            <person name="Numata K."/>
            <person name="Arakawa K."/>
        </authorList>
    </citation>
    <scope>NUCLEOTIDE SEQUENCE</scope>
</reference>
<dbReference type="AlphaFoldDB" id="A0A8X6LKN9"/>
<keyword evidence="2" id="KW-1185">Reference proteome</keyword>
<organism evidence="1 2">
    <name type="scientific">Trichonephila clavata</name>
    <name type="common">Joro spider</name>
    <name type="synonym">Nephila clavata</name>
    <dbReference type="NCBI Taxonomy" id="2740835"/>
    <lineage>
        <taxon>Eukaryota</taxon>
        <taxon>Metazoa</taxon>
        <taxon>Ecdysozoa</taxon>
        <taxon>Arthropoda</taxon>
        <taxon>Chelicerata</taxon>
        <taxon>Arachnida</taxon>
        <taxon>Araneae</taxon>
        <taxon>Araneomorphae</taxon>
        <taxon>Entelegynae</taxon>
        <taxon>Araneoidea</taxon>
        <taxon>Nephilidae</taxon>
        <taxon>Trichonephila</taxon>
    </lineage>
</organism>
<dbReference type="EMBL" id="BMAO01036837">
    <property type="protein sequence ID" value="GFR13345.1"/>
    <property type="molecule type" value="Genomic_DNA"/>
</dbReference>
<sequence>MTCHICCPIVSLPNTLGHIKIELITSLQNNVRQIFRRLIGDWMNRQNLHEEQELGDLGYRSTGYIVITAPVPETSIVSSQGD</sequence>
<protein>
    <submittedName>
        <fullName evidence="1">Uncharacterized protein</fullName>
    </submittedName>
</protein>
<evidence type="ECO:0000313" key="2">
    <source>
        <dbReference type="Proteomes" id="UP000887116"/>
    </source>
</evidence>
<name>A0A8X6LKN9_TRICU</name>
<accession>A0A8X6LKN9</accession>
<dbReference type="Proteomes" id="UP000887116">
    <property type="component" value="Unassembled WGS sequence"/>
</dbReference>
<evidence type="ECO:0000313" key="1">
    <source>
        <dbReference type="EMBL" id="GFR13345.1"/>
    </source>
</evidence>